<organism evidence="1 2">
    <name type="scientific">Camellia lanceoleosa</name>
    <dbReference type="NCBI Taxonomy" id="1840588"/>
    <lineage>
        <taxon>Eukaryota</taxon>
        <taxon>Viridiplantae</taxon>
        <taxon>Streptophyta</taxon>
        <taxon>Embryophyta</taxon>
        <taxon>Tracheophyta</taxon>
        <taxon>Spermatophyta</taxon>
        <taxon>Magnoliopsida</taxon>
        <taxon>eudicotyledons</taxon>
        <taxon>Gunneridae</taxon>
        <taxon>Pentapetalae</taxon>
        <taxon>asterids</taxon>
        <taxon>Ericales</taxon>
        <taxon>Theaceae</taxon>
        <taxon>Camellia</taxon>
    </lineage>
</organism>
<dbReference type="EMBL" id="CM045772">
    <property type="protein sequence ID" value="KAI7985397.1"/>
    <property type="molecule type" value="Genomic_DNA"/>
</dbReference>
<comment type="caution">
    <text evidence="1">The sequence shown here is derived from an EMBL/GenBank/DDBJ whole genome shotgun (WGS) entry which is preliminary data.</text>
</comment>
<evidence type="ECO:0000313" key="2">
    <source>
        <dbReference type="Proteomes" id="UP001060215"/>
    </source>
</evidence>
<protein>
    <submittedName>
        <fullName evidence="1">Uncharacterized protein</fullName>
    </submittedName>
</protein>
<keyword evidence="2" id="KW-1185">Reference proteome</keyword>
<sequence length="106" mass="11980">MENVPTKLIEKTEEEDELSNISLRLLDFSDVDDFMVWATDDKVVQFCSSGTDTYASKEAAMNYIADVVIPHPWFRAICLDGRAIGAISVSPNRYGHRRVCYVLFGN</sequence>
<evidence type="ECO:0000313" key="1">
    <source>
        <dbReference type="EMBL" id="KAI7985397.1"/>
    </source>
</evidence>
<gene>
    <name evidence="1" type="ORF">LOK49_LG14G01136</name>
</gene>
<reference evidence="1 2" key="1">
    <citation type="journal article" date="2022" name="Plant J.">
        <title>Chromosome-level genome of Camellia lanceoleosa provides a valuable resource for understanding genome evolution and self-incompatibility.</title>
        <authorList>
            <person name="Gong W."/>
            <person name="Xiao S."/>
            <person name="Wang L."/>
            <person name="Liao Z."/>
            <person name="Chang Y."/>
            <person name="Mo W."/>
            <person name="Hu G."/>
            <person name="Li W."/>
            <person name="Zhao G."/>
            <person name="Zhu H."/>
            <person name="Hu X."/>
            <person name="Ji K."/>
            <person name="Xiang X."/>
            <person name="Song Q."/>
            <person name="Yuan D."/>
            <person name="Jin S."/>
            <person name="Zhang L."/>
        </authorList>
    </citation>
    <scope>NUCLEOTIDE SEQUENCE [LARGE SCALE GENOMIC DNA]</scope>
    <source>
        <strain evidence="1">SQ_2022a</strain>
    </source>
</reference>
<accession>A0ACC0FBG2</accession>
<dbReference type="Proteomes" id="UP001060215">
    <property type="component" value="Chromosome 15"/>
</dbReference>
<proteinExistence type="predicted"/>
<name>A0ACC0FBG2_9ERIC</name>